<dbReference type="NCBIfam" id="TIGR00021">
    <property type="entry name" value="rpiA"/>
    <property type="match status" value="1"/>
</dbReference>
<name>A0A3B0RF52_9ZZZZ</name>
<keyword evidence="4 5" id="KW-0413">Isomerase</keyword>
<evidence type="ECO:0000256" key="2">
    <source>
        <dbReference type="ARBA" id="ARBA00004921"/>
    </source>
</evidence>
<dbReference type="PANTHER" id="PTHR43748">
    <property type="entry name" value="RIBOSE-5-PHOSPHATE ISOMERASE 3, CHLOROPLASTIC-RELATED"/>
    <property type="match status" value="1"/>
</dbReference>
<comment type="pathway">
    <text evidence="2">Carbohydrate degradation.</text>
</comment>
<dbReference type="SUPFAM" id="SSF100950">
    <property type="entry name" value="NagB/RpiA/CoA transferase-like"/>
    <property type="match status" value="1"/>
</dbReference>
<protein>
    <recommendedName>
        <fullName evidence="3">ribose-5-phosphate isomerase</fullName>
        <ecNumber evidence="3">5.3.1.6</ecNumber>
    </recommendedName>
</protein>
<reference evidence="5" key="1">
    <citation type="submission" date="2018-06" db="EMBL/GenBank/DDBJ databases">
        <authorList>
            <person name="Zhirakovskaya E."/>
        </authorList>
    </citation>
    <scope>NUCLEOTIDE SEQUENCE</scope>
</reference>
<sequence length="231" mass="24353">MANKAKQQAARAAFSYVENGMTLGLGSGSTAEIFIEMLGLAVAEGLQVRGVPTSKRSAEVAQEAGVALLDVEQADHFHLTVDGADEVGPEFALIKGGGGCLLREKIIANASDLMICIVDESKLVEVLGAYPLPVEVDRFGYTITAKKIFDVLAGAGCQSPAINLRNNKDGKPFITDGGNYIFDCACDSISRVRQMAARLSAVPGVVEHGIFLDLARIVIVGTEEGADILEL</sequence>
<evidence type="ECO:0000256" key="1">
    <source>
        <dbReference type="ARBA" id="ARBA00001713"/>
    </source>
</evidence>
<dbReference type="InterPro" id="IPR004788">
    <property type="entry name" value="Ribose5P_isomerase_type_A"/>
</dbReference>
<dbReference type="PANTHER" id="PTHR43748:SF3">
    <property type="entry name" value="RIBOSE-5-PHOSPHATE ISOMERASE 3, CHLOROPLASTIC-RELATED"/>
    <property type="match status" value="1"/>
</dbReference>
<dbReference type="InterPro" id="IPR050262">
    <property type="entry name" value="Ribose-5P_isomerase"/>
</dbReference>
<dbReference type="InterPro" id="IPR037171">
    <property type="entry name" value="NagB/RpiA_transferase-like"/>
</dbReference>
<comment type="catalytic activity">
    <reaction evidence="1">
        <text>aldehydo-D-ribose 5-phosphate = D-ribulose 5-phosphate</text>
        <dbReference type="Rhea" id="RHEA:14657"/>
        <dbReference type="ChEBI" id="CHEBI:58121"/>
        <dbReference type="ChEBI" id="CHEBI:58273"/>
        <dbReference type="EC" id="5.3.1.6"/>
    </reaction>
</comment>
<dbReference type="Gene3D" id="3.30.70.260">
    <property type="match status" value="1"/>
</dbReference>
<dbReference type="GO" id="GO:0009052">
    <property type="term" value="P:pentose-phosphate shunt, non-oxidative branch"/>
    <property type="evidence" value="ECO:0007669"/>
    <property type="project" value="InterPro"/>
</dbReference>
<evidence type="ECO:0000256" key="4">
    <source>
        <dbReference type="ARBA" id="ARBA00023235"/>
    </source>
</evidence>
<dbReference type="FunFam" id="3.40.50.1360:FF:000001">
    <property type="entry name" value="Ribose-5-phosphate isomerase A"/>
    <property type="match status" value="1"/>
</dbReference>
<organism evidence="5">
    <name type="scientific">hydrothermal vent metagenome</name>
    <dbReference type="NCBI Taxonomy" id="652676"/>
    <lineage>
        <taxon>unclassified sequences</taxon>
        <taxon>metagenomes</taxon>
        <taxon>ecological metagenomes</taxon>
    </lineage>
</organism>
<dbReference type="NCBIfam" id="NF001924">
    <property type="entry name" value="PRK00702.1"/>
    <property type="match status" value="1"/>
</dbReference>
<dbReference type="CDD" id="cd01398">
    <property type="entry name" value="RPI_A"/>
    <property type="match status" value="1"/>
</dbReference>
<dbReference type="EC" id="5.3.1.6" evidence="3"/>
<dbReference type="Pfam" id="PF06026">
    <property type="entry name" value="Rib_5-P_isom_A"/>
    <property type="match status" value="1"/>
</dbReference>
<dbReference type="Gene3D" id="3.40.50.1360">
    <property type="match status" value="1"/>
</dbReference>
<evidence type="ECO:0000313" key="5">
    <source>
        <dbReference type="EMBL" id="VAV92014.1"/>
    </source>
</evidence>
<dbReference type="SUPFAM" id="SSF75445">
    <property type="entry name" value="D-ribose-5-phosphate isomerase (RpiA), lid domain"/>
    <property type="match status" value="1"/>
</dbReference>
<dbReference type="HAMAP" id="MF_00170">
    <property type="entry name" value="Rib_5P_isom_A"/>
    <property type="match status" value="1"/>
</dbReference>
<dbReference type="GO" id="GO:0004751">
    <property type="term" value="F:ribose-5-phosphate isomerase activity"/>
    <property type="evidence" value="ECO:0007669"/>
    <property type="project" value="UniProtKB-EC"/>
</dbReference>
<gene>
    <name evidence="5" type="ORF">MNBD_ALPHA06-2049</name>
</gene>
<dbReference type="InterPro" id="IPR020672">
    <property type="entry name" value="Ribose5P_isomerase_typA_subgr"/>
</dbReference>
<dbReference type="AlphaFoldDB" id="A0A3B0RF52"/>
<proteinExistence type="inferred from homology"/>
<accession>A0A3B0RF52</accession>
<evidence type="ECO:0000256" key="3">
    <source>
        <dbReference type="ARBA" id="ARBA00011959"/>
    </source>
</evidence>
<dbReference type="EMBL" id="UOEE01000135">
    <property type="protein sequence ID" value="VAV92014.1"/>
    <property type="molecule type" value="Genomic_DNA"/>
</dbReference>